<dbReference type="Pfam" id="PF02541">
    <property type="entry name" value="Ppx-GppA"/>
    <property type="match status" value="1"/>
</dbReference>
<protein>
    <submittedName>
        <fullName evidence="4">Exopolyphosphatase/guanosine-5'-triphosphate, 3'-diphosphate pyrophosphatase</fullName>
        <ecNumber evidence="4">3.6.1.11</ecNumber>
        <ecNumber evidence="4">3.6.1.40</ecNumber>
    </submittedName>
</protein>
<accession>A0A7Y9H2R8</accession>
<dbReference type="GO" id="GO:0004309">
    <property type="term" value="F:exopolyphosphatase activity"/>
    <property type="evidence" value="ECO:0007669"/>
    <property type="project" value="UniProtKB-EC"/>
</dbReference>
<evidence type="ECO:0000256" key="2">
    <source>
        <dbReference type="ARBA" id="ARBA00022801"/>
    </source>
</evidence>
<comment type="similarity">
    <text evidence="1">Belongs to the GppA/Ppx family.</text>
</comment>
<dbReference type="Proteomes" id="UP000549911">
    <property type="component" value="Unassembled WGS sequence"/>
</dbReference>
<dbReference type="AlphaFoldDB" id="A0A7Y9H2R8"/>
<keyword evidence="5" id="KW-1185">Reference proteome</keyword>
<dbReference type="Gene3D" id="3.30.420.40">
    <property type="match status" value="1"/>
</dbReference>
<sequence length="314" mass="33445">MRLGVLDIGSNTGHLLVVDAHGGAAPLPASSHKQPLRLAEHLDDDGAVTGKGIEALTDFCASATEIAEDKGCEEMLGFATSAVRDAVNSDEVLDHVEKHSGVRLEVLSGEDEARLTFLAVRRWLGWSAGRLAVFDIGGGSLEIAGGTDEAPDVAWSLPLGAARMAKSWFGGGRPSDDDVKELRKQVRAEIARDAGHLLRPGVPDKAAATSKTFRSLARICGAAPSGEGPLVRRVLELETLSGWIPKLMELTDEELADLPGVSPSRTHQIVPGALVAEACMDIFDLAELEICPWALREGVILERLDQISVVTRSR</sequence>
<evidence type="ECO:0000259" key="3">
    <source>
        <dbReference type="Pfam" id="PF02541"/>
    </source>
</evidence>
<dbReference type="EMBL" id="JACCBW010000002">
    <property type="protein sequence ID" value="NYE36876.1"/>
    <property type="molecule type" value="Genomic_DNA"/>
</dbReference>
<gene>
    <name evidence="4" type="ORF">F4692_002009</name>
</gene>
<dbReference type="InterPro" id="IPR043129">
    <property type="entry name" value="ATPase_NBD"/>
</dbReference>
<keyword evidence="2 4" id="KW-0378">Hydrolase</keyword>
<dbReference type="FunFam" id="3.30.420.150:FF:000006">
    <property type="entry name" value="Ppx/GppA family phosphatase"/>
    <property type="match status" value="1"/>
</dbReference>
<evidence type="ECO:0000256" key="1">
    <source>
        <dbReference type="ARBA" id="ARBA00007125"/>
    </source>
</evidence>
<dbReference type="CDD" id="cd24056">
    <property type="entry name" value="ASKHA_NBD_MtPPX1-like"/>
    <property type="match status" value="1"/>
</dbReference>
<dbReference type="InterPro" id="IPR003695">
    <property type="entry name" value="Ppx_GppA_N"/>
</dbReference>
<comment type="caution">
    <text evidence="4">The sequence shown here is derived from an EMBL/GenBank/DDBJ whole genome shotgun (WGS) entry which is preliminary data.</text>
</comment>
<reference evidence="4 5" key="1">
    <citation type="submission" date="2020-07" db="EMBL/GenBank/DDBJ databases">
        <authorList>
            <person name="Partida-Martinez L."/>
            <person name="Huntemann M."/>
            <person name="Clum A."/>
            <person name="Wang J."/>
            <person name="Palaniappan K."/>
            <person name="Ritter S."/>
            <person name="Chen I.-M."/>
            <person name="Stamatis D."/>
            <person name="Reddy T."/>
            <person name="O'Malley R."/>
            <person name="Daum C."/>
            <person name="Shapiro N."/>
            <person name="Ivanova N."/>
            <person name="Kyrpides N."/>
            <person name="Woyke T."/>
        </authorList>
    </citation>
    <scope>NUCLEOTIDE SEQUENCE [LARGE SCALE GENOMIC DNA]</scope>
    <source>
        <strain evidence="4 5">AT2.17</strain>
    </source>
</reference>
<dbReference type="Gene3D" id="3.30.420.150">
    <property type="entry name" value="Exopolyphosphatase. Domain 2"/>
    <property type="match status" value="1"/>
</dbReference>
<dbReference type="FunFam" id="3.30.420.40:FF:000138">
    <property type="entry name" value="Exopolyphosphatase 1"/>
    <property type="match status" value="1"/>
</dbReference>
<dbReference type="GO" id="GO:0008894">
    <property type="term" value="F:guanosine-5'-triphosphate,3'-diphosphate diphosphatase activity"/>
    <property type="evidence" value="ECO:0007669"/>
    <property type="project" value="UniProtKB-EC"/>
</dbReference>
<evidence type="ECO:0000313" key="4">
    <source>
        <dbReference type="EMBL" id="NYE36876.1"/>
    </source>
</evidence>
<dbReference type="InterPro" id="IPR050273">
    <property type="entry name" value="GppA/Ppx_hydrolase"/>
</dbReference>
<dbReference type="RefSeq" id="WP_179619499.1">
    <property type="nucleotide sequence ID" value="NZ_JACCBW010000002.1"/>
</dbReference>
<name>A0A7Y9H2R8_9ACTN</name>
<evidence type="ECO:0000313" key="5">
    <source>
        <dbReference type="Proteomes" id="UP000549911"/>
    </source>
</evidence>
<dbReference type="PANTHER" id="PTHR30005:SF0">
    <property type="entry name" value="RETROGRADE REGULATION PROTEIN 2"/>
    <property type="match status" value="1"/>
</dbReference>
<dbReference type="SUPFAM" id="SSF53067">
    <property type="entry name" value="Actin-like ATPase domain"/>
    <property type="match status" value="2"/>
</dbReference>
<feature type="domain" description="Ppx/GppA phosphatase N-terminal" evidence="3">
    <location>
        <begin position="23"/>
        <end position="305"/>
    </location>
</feature>
<reference evidence="4 5" key="2">
    <citation type="submission" date="2020-08" db="EMBL/GenBank/DDBJ databases">
        <title>The Agave Microbiome: Exploring the role of microbial communities in plant adaptations to desert environments.</title>
        <authorList>
            <person name="Partida-Martinez L.P."/>
        </authorList>
    </citation>
    <scope>NUCLEOTIDE SEQUENCE [LARGE SCALE GENOMIC DNA]</scope>
    <source>
        <strain evidence="4 5">AT2.17</strain>
    </source>
</reference>
<proteinExistence type="inferred from homology"/>
<organism evidence="4 5">
    <name type="scientific">Nocardioides cavernae</name>
    <dbReference type="NCBI Taxonomy" id="1921566"/>
    <lineage>
        <taxon>Bacteria</taxon>
        <taxon>Bacillati</taxon>
        <taxon>Actinomycetota</taxon>
        <taxon>Actinomycetes</taxon>
        <taxon>Propionibacteriales</taxon>
        <taxon>Nocardioidaceae</taxon>
        <taxon>Nocardioides</taxon>
    </lineage>
</organism>
<dbReference type="EC" id="3.6.1.40" evidence="4"/>
<dbReference type="PANTHER" id="PTHR30005">
    <property type="entry name" value="EXOPOLYPHOSPHATASE"/>
    <property type="match status" value="1"/>
</dbReference>
<dbReference type="EC" id="3.6.1.11" evidence="4"/>